<dbReference type="EMBL" id="MW394391">
    <property type="protein sequence ID" value="QQV92305.1"/>
    <property type="molecule type" value="Genomic_DNA"/>
</dbReference>
<proteinExistence type="predicted"/>
<evidence type="ECO:0000313" key="2">
    <source>
        <dbReference type="Proteomes" id="UP000596381"/>
    </source>
</evidence>
<keyword evidence="2" id="KW-1185">Reference proteome</keyword>
<evidence type="ECO:0000313" key="1">
    <source>
        <dbReference type="EMBL" id="QQV92305.1"/>
    </source>
</evidence>
<accession>A0A7U0J6G0</accession>
<name>A0A7U0J6G0_9CAUD</name>
<protein>
    <submittedName>
        <fullName evidence="1">Uncharacterized protein</fullName>
    </submittedName>
</protein>
<dbReference type="Proteomes" id="UP000596381">
    <property type="component" value="Segment"/>
</dbReference>
<organism evidence="1 2">
    <name type="scientific">Klebsiella phage vB_KpM_FBKp24</name>
    <dbReference type="NCBI Taxonomy" id="2801834"/>
    <lineage>
        <taxon>Viruses</taxon>
        <taxon>Duplodnaviria</taxon>
        <taxon>Heunggongvirae</taxon>
        <taxon>Uroviricota</taxon>
        <taxon>Caudoviricetes</taxon>
        <taxon>Chimalliviridae</taxon>
        <taxon>Maaswegvirus</taxon>
        <taxon>Maaswegvirus Kp24</taxon>
    </lineage>
</organism>
<sequence>MSDLNSTAVKNLLRSIEEDIELFFQEDSHSEDDAVYFLEQLNARIFTTIFSKEEKIEFIAIAASKFYSHGLRELRQRQPKTFWERIQFVFSKGDLWR</sequence>
<reference evidence="1 2" key="1">
    <citation type="submission" date="2020-12" db="EMBL/GenBank/DDBJ databases">
        <title>Genomic characterization of four novel bacteriophages infecting Klebsiella pneumoniae.</title>
        <authorList>
            <person name="Estrada Bonilla B."/>
            <person name="Costa A.R."/>
            <person name="van Rossum T."/>
            <person name="Hagedoorn S."/>
            <person name="Wallinga H."/>
            <person name="Xiao M."/>
            <person name="Song W."/>
            <person name="Haas P.-J."/>
            <person name="Nobrega F.L."/>
            <person name="Brouns S.J.J."/>
        </authorList>
    </citation>
    <scope>NUCLEOTIDE SEQUENCE [LARGE SCALE GENOMIC DNA]</scope>
</reference>
<gene>
    <name evidence="1" type="ORF">vBKpMFBKp24_334</name>
</gene>